<gene>
    <name evidence="2" type="ORF">R1flu_001778</name>
</gene>
<sequence length="779" mass="87603">MEVGWERIDPGDGARDWHPVINLSSLPEFMSTQAPGPFNVDALLRQIDQLSLHQEAQLPPRVAGNIEDTLSLQNLTDRGLVTYYYEGEPFIESFRNWVIKNWVRQSRLHVLKSRPLGANFIFMLFETRQDRDQALGIKTASLSGWQSRLRQFAPFALLSTSTLEEHEYLHEEVRSLKQLQAHKQWLWAREKFLLDGEAPTAYYLRCFSAQSACHGLRSLTLSSGEVNSDQPLLQQHALQYYTSLYTQPQRTVEQETDLQHLLSVPMPQVSLPQQAFLNQIPSAAEIQDVLRIIPPGKAPGYNGLTADGVILLWPLLDPHTADFVSYTWTTHNFPMLCTHGLLQLIPKQDLPQTLSDRRPIALLTVFYKLIATVLALRLAFLWPSLVPASQQGFIRGRSVQVAFSPCHLLMNGSKERHMAIFLALDFDKAYDHLAFQFIWEVRRKMHLGEEFILLLKGPMLGGTAQFLLDGSNTPAFLIERGVCQGCPLAPLLFSLVSTPLILQIQQQASLTRIQTPALLHLLASPILCLADVTSFTLELDLTTLNVVWAWLAIYTSATGALINTNKTKMMQLGRYQEPPPWIRSLPYRLAGRSEVFSLKSKTALIAWSRVTSPTSDGGTGLIHLGYFQKALMAKYLTKAVPTTRNIYGGAPANDFLFSPLELDLQVTPTPVLVAHYSGAFSTFVGLLLHERKFFVKVSSSLVSSPLIVCESFSRLVVHSIEREQISYQGMALPYSPSESQEDFLQMRGIGYGLRYITAFRPKKLLECTILVACTVIVLR</sequence>
<organism evidence="2 3">
    <name type="scientific">Riccia fluitans</name>
    <dbReference type="NCBI Taxonomy" id="41844"/>
    <lineage>
        <taxon>Eukaryota</taxon>
        <taxon>Viridiplantae</taxon>
        <taxon>Streptophyta</taxon>
        <taxon>Embryophyta</taxon>
        <taxon>Marchantiophyta</taxon>
        <taxon>Marchantiopsida</taxon>
        <taxon>Marchantiidae</taxon>
        <taxon>Marchantiales</taxon>
        <taxon>Ricciaceae</taxon>
        <taxon>Riccia</taxon>
    </lineage>
</organism>
<dbReference type="Proteomes" id="UP001605036">
    <property type="component" value="Unassembled WGS sequence"/>
</dbReference>
<evidence type="ECO:0000313" key="3">
    <source>
        <dbReference type="Proteomes" id="UP001605036"/>
    </source>
</evidence>
<accession>A0ABD1Y4H7</accession>
<dbReference type="InterPro" id="IPR000477">
    <property type="entry name" value="RT_dom"/>
</dbReference>
<keyword evidence="3" id="KW-1185">Reference proteome</keyword>
<proteinExistence type="predicted"/>
<dbReference type="PANTHER" id="PTHR31635">
    <property type="entry name" value="REVERSE TRANSCRIPTASE DOMAIN-CONTAINING PROTEIN-RELATED"/>
    <property type="match status" value="1"/>
</dbReference>
<dbReference type="EMBL" id="JBHFFA010000006">
    <property type="protein sequence ID" value="KAL2621573.1"/>
    <property type="molecule type" value="Genomic_DNA"/>
</dbReference>
<evidence type="ECO:0000313" key="2">
    <source>
        <dbReference type="EMBL" id="KAL2621573.1"/>
    </source>
</evidence>
<dbReference type="InterPro" id="IPR043502">
    <property type="entry name" value="DNA/RNA_pol_sf"/>
</dbReference>
<protein>
    <recommendedName>
        <fullName evidence="1">Reverse transcriptase domain-containing protein</fullName>
    </recommendedName>
</protein>
<name>A0ABD1Y4H7_9MARC</name>
<reference evidence="2 3" key="1">
    <citation type="submission" date="2024-09" db="EMBL/GenBank/DDBJ databases">
        <title>Chromosome-scale assembly of Riccia fluitans.</title>
        <authorList>
            <person name="Paukszto L."/>
            <person name="Sawicki J."/>
            <person name="Karawczyk K."/>
            <person name="Piernik-Szablinska J."/>
            <person name="Szczecinska M."/>
            <person name="Mazdziarz M."/>
        </authorList>
    </citation>
    <scope>NUCLEOTIDE SEQUENCE [LARGE SCALE GENOMIC DNA]</scope>
    <source>
        <strain evidence="2">Rf_01</strain>
        <tissue evidence="2">Aerial parts of the thallus</tissue>
    </source>
</reference>
<dbReference type="AlphaFoldDB" id="A0ABD1Y4H7"/>
<feature type="domain" description="Reverse transcriptase" evidence="1">
    <location>
        <begin position="326"/>
        <end position="586"/>
    </location>
</feature>
<evidence type="ECO:0000259" key="1">
    <source>
        <dbReference type="PROSITE" id="PS50878"/>
    </source>
</evidence>
<dbReference type="PROSITE" id="PS50878">
    <property type="entry name" value="RT_POL"/>
    <property type="match status" value="1"/>
</dbReference>
<dbReference type="SUPFAM" id="SSF56672">
    <property type="entry name" value="DNA/RNA polymerases"/>
    <property type="match status" value="1"/>
</dbReference>
<dbReference type="PANTHER" id="PTHR31635:SF196">
    <property type="entry name" value="REVERSE TRANSCRIPTASE DOMAIN-CONTAINING PROTEIN-RELATED"/>
    <property type="match status" value="1"/>
</dbReference>
<comment type="caution">
    <text evidence="2">The sequence shown here is derived from an EMBL/GenBank/DDBJ whole genome shotgun (WGS) entry which is preliminary data.</text>
</comment>
<dbReference type="Pfam" id="PF00078">
    <property type="entry name" value="RVT_1"/>
    <property type="match status" value="1"/>
</dbReference>